<dbReference type="OrthoDB" id="5287468at2"/>
<proteinExistence type="predicted"/>
<dbReference type="PATRIC" id="fig|1121477.3.peg.1294"/>
<accession>A0A0F5LWS6</accession>
<dbReference type="EMBL" id="LAJF01000024">
    <property type="protein sequence ID" value="KKB86624.1"/>
    <property type="molecule type" value="Genomic_DNA"/>
</dbReference>
<evidence type="ECO:0000313" key="5">
    <source>
        <dbReference type="Proteomes" id="UP000033608"/>
    </source>
</evidence>
<dbReference type="InterPro" id="IPR051691">
    <property type="entry name" value="Metab_Enz_Cyan_OpOx_G3PDH"/>
</dbReference>
<dbReference type="InterPro" id="IPR023753">
    <property type="entry name" value="FAD/NAD-binding_dom"/>
</dbReference>
<evidence type="ECO:0000256" key="1">
    <source>
        <dbReference type="ARBA" id="ARBA00023002"/>
    </source>
</evidence>
<protein>
    <submittedName>
        <fullName evidence="4">Sarcosine oxidase subunit alpha</fullName>
    </submittedName>
</protein>
<dbReference type="PANTHER" id="PTHR42949:SF3">
    <property type="entry name" value="ANAEROBIC GLYCEROL-3-PHOSPHATE DEHYDROGENASE SUBUNIT B"/>
    <property type="match status" value="1"/>
</dbReference>
<evidence type="ECO:0000313" key="3">
    <source>
        <dbReference type="EMBL" id="KKB86624.1"/>
    </source>
</evidence>
<evidence type="ECO:0000259" key="2">
    <source>
        <dbReference type="Pfam" id="PF07992"/>
    </source>
</evidence>
<evidence type="ECO:0000313" key="4">
    <source>
        <dbReference type="EMBL" id="SHE38825.1"/>
    </source>
</evidence>
<sequence length="660" mass="69146">MNGQPNRLDTADRHLQGSAIDRSKPLRFRLDGRTINGFAGDSVLSAALASGIASVGLHNGSPLALSSRFAPPIALAQNQRLPLPMARTPAIDGAEFVSVGGNGYRAHWAKATMRLLRPSTSLDLRLDGTHRMAGPWLDAAPTSAGTADLVVVGGGVAGMAAALAAAKLGNRVTLLEAGPVLGGNARFFGSQEGEESPDASIARLSAAVAAKDAITVLLDAEVFAVRPGRVRVHVVRHDGELTADVVEITAPRIILATGAYERLPVFPGNRLPGVIGALEAFHRADRHGVWAGRSAMLAIASSPAYRLAMLASDAGIIVQKICDARPDPQSRFIEFSKAYGIPLAAGLAPVMAETTRSGLSVTLQLAIGDYSRLEPAQAVETLVVCGGWQPDLSLWHLAGGQSRWNAERRRLEAVEGPEGIRLAGSAAGYLSKQACLQSGQDAVAALYNRARKPVSELLIDPIYETPDGATPMAPPRIDGPPGYLDGGLSCIAMPVDTRPGWRRLLPFASPLPTWSLAEQKHALAIGDVAAGVQLQAIPAESAGIVAQERSAIHGALETVPPRAPEPDLPLVPNYLIGRFGPHPVLWTITAAEPRALEVGGLLFVNSDQSKPHQAIGAVVRADANSAIALIGKPTIVPGEGATLREQGRPVAVRLVAPYSR</sequence>
<dbReference type="InterPro" id="IPR036188">
    <property type="entry name" value="FAD/NAD-bd_sf"/>
</dbReference>
<dbReference type="Gene3D" id="3.10.20.440">
    <property type="entry name" value="2Fe-2S iron-sulphur cluster binding domain, sarcosine oxidase, alpha subunit, N-terminal domain"/>
    <property type="match status" value="1"/>
</dbReference>
<dbReference type="STRING" id="1121477.SAMN02745223_00248"/>
<dbReference type="RefSeq" id="WP_046133567.1">
    <property type="nucleotide sequence ID" value="NZ_FQVC01000001.1"/>
</dbReference>
<dbReference type="Proteomes" id="UP000033608">
    <property type="component" value="Unassembled WGS sequence"/>
</dbReference>
<dbReference type="PRINTS" id="PR00411">
    <property type="entry name" value="PNDRDTASEI"/>
</dbReference>
<dbReference type="Gene3D" id="3.50.50.60">
    <property type="entry name" value="FAD/NAD(P)-binding domain"/>
    <property type="match status" value="1"/>
</dbReference>
<dbReference type="PRINTS" id="PR00368">
    <property type="entry name" value="FADPNR"/>
</dbReference>
<dbReference type="SUPFAM" id="SSF51905">
    <property type="entry name" value="FAD/NAD(P)-binding domain"/>
    <property type="match status" value="1"/>
</dbReference>
<dbReference type="PANTHER" id="PTHR42949">
    <property type="entry name" value="ANAEROBIC GLYCEROL-3-PHOSPHATE DEHYDROGENASE SUBUNIT B"/>
    <property type="match status" value="1"/>
</dbReference>
<dbReference type="Pfam" id="PF13510">
    <property type="entry name" value="Fer2_4"/>
    <property type="match status" value="1"/>
</dbReference>
<reference evidence="3 5" key="1">
    <citation type="submission" date="2015-03" db="EMBL/GenBank/DDBJ databases">
        <authorList>
            <person name="Hassan Y.I."/>
            <person name="Lepp D."/>
            <person name="Zhou T."/>
        </authorList>
    </citation>
    <scope>NUCLEOTIDE SEQUENCE [LARGE SCALE GENOMIC DNA]</scope>
    <source>
        <strain evidence="3 5">DSM 17137</strain>
    </source>
</reference>
<dbReference type="Pfam" id="PF07992">
    <property type="entry name" value="Pyr_redox_2"/>
    <property type="match status" value="1"/>
</dbReference>
<keyword evidence="1" id="KW-0560">Oxidoreductase</keyword>
<dbReference type="GO" id="GO:0016491">
    <property type="term" value="F:oxidoreductase activity"/>
    <property type="evidence" value="ECO:0007669"/>
    <property type="project" value="UniProtKB-KW"/>
</dbReference>
<dbReference type="InterPro" id="IPR042204">
    <property type="entry name" value="2Fe-2S-bd_N"/>
</dbReference>
<evidence type="ECO:0000313" key="6">
    <source>
        <dbReference type="Proteomes" id="UP000184533"/>
    </source>
</evidence>
<dbReference type="Proteomes" id="UP000184533">
    <property type="component" value="Unassembled WGS sequence"/>
</dbReference>
<dbReference type="EMBL" id="FQVC01000001">
    <property type="protein sequence ID" value="SHE38825.1"/>
    <property type="molecule type" value="Genomic_DNA"/>
</dbReference>
<organism evidence="3 5">
    <name type="scientific">Devosia limi DSM 17137</name>
    <dbReference type="NCBI Taxonomy" id="1121477"/>
    <lineage>
        <taxon>Bacteria</taxon>
        <taxon>Pseudomonadati</taxon>
        <taxon>Pseudomonadota</taxon>
        <taxon>Alphaproteobacteria</taxon>
        <taxon>Hyphomicrobiales</taxon>
        <taxon>Devosiaceae</taxon>
        <taxon>Devosia</taxon>
    </lineage>
</organism>
<keyword evidence="5" id="KW-1185">Reference proteome</keyword>
<name>A0A0F5LWS6_9HYPH</name>
<dbReference type="AlphaFoldDB" id="A0A0F5LWS6"/>
<feature type="domain" description="FAD/NAD(P)-binding" evidence="2">
    <location>
        <begin position="148"/>
        <end position="283"/>
    </location>
</feature>
<reference evidence="4 6" key="2">
    <citation type="submission" date="2016-11" db="EMBL/GenBank/DDBJ databases">
        <authorList>
            <person name="Jaros S."/>
            <person name="Januszkiewicz K."/>
            <person name="Wedrychowicz H."/>
        </authorList>
    </citation>
    <scope>NUCLEOTIDE SEQUENCE [LARGE SCALE GENOMIC DNA]</scope>
    <source>
        <strain evidence="4 6">DSM 17137</strain>
    </source>
</reference>
<gene>
    <name evidence="4" type="ORF">SAMN02745223_00248</name>
    <name evidence="3" type="ORF">VW29_01265</name>
</gene>